<name>Q6AR95_DESPS</name>
<feature type="signal peptide" evidence="1">
    <location>
        <begin position="1"/>
        <end position="21"/>
    </location>
</feature>
<keyword evidence="1" id="KW-0732">Signal</keyword>
<dbReference type="EMBL" id="CR522870">
    <property type="protein sequence ID" value="CAG35129.1"/>
    <property type="molecule type" value="Genomic_DNA"/>
</dbReference>
<dbReference type="Proteomes" id="UP000000602">
    <property type="component" value="Chromosome"/>
</dbReference>
<dbReference type="KEGG" id="dps:DP0400"/>
<evidence type="ECO:0000313" key="3">
    <source>
        <dbReference type="Proteomes" id="UP000000602"/>
    </source>
</evidence>
<proteinExistence type="predicted"/>
<dbReference type="AlphaFoldDB" id="Q6AR95"/>
<sequence>MKKIGLLFVILCVLASTAAMASNKLGTSKIGEKADEEPCTCVFNKNRMWNPEKVLWNNAYWKCSNYKNDGTCSEVKKIEDIILDEPAVIQDNKIERKLSGKTPINVKQSDVNAIGRECKIIFKNGDVLSGTLQNQTFSVKAAYGTLPVNTSDILSITFK</sequence>
<evidence type="ECO:0000313" key="2">
    <source>
        <dbReference type="EMBL" id="CAG35129.1"/>
    </source>
</evidence>
<evidence type="ECO:0000256" key="1">
    <source>
        <dbReference type="SAM" id="SignalP"/>
    </source>
</evidence>
<dbReference type="eggNOG" id="ENOG502ZUX2">
    <property type="taxonomic scope" value="Bacteria"/>
</dbReference>
<dbReference type="RefSeq" id="WP_011187645.1">
    <property type="nucleotide sequence ID" value="NC_006138.1"/>
</dbReference>
<dbReference type="HOGENOM" id="CLU_1658020_0_0_7"/>
<feature type="chain" id="PRO_5004271641" evidence="1">
    <location>
        <begin position="22"/>
        <end position="159"/>
    </location>
</feature>
<reference evidence="3" key="1">
    <citation type="journal article" date="2004" name="Environ. Microbiol.">
        <title>The genome of Desulfotalea psychrophila, a sulfate-reducing bacterium from permanently cold Arctic sediments.</title>
        <authorList>
            <person name="Rabus R."/>
            <person name="Ruepp A."/>
            <person name="Frickey T."/>
            <person name="Rattei T."/>
            <person name="Fartmann B."/>
            <person name="Stark M."/>
            <person name="Bauer M."/>
            <person name="Zibat A."/>
            <person name="Lombardot T."/>
            <person name="Becker I."/>
            <person name="Amann J."/>
            <person name="Gellner K."/>
            <person name="Teeling H."/>
            <person name="Leuschner W.D."/>
            <person name="Gloeckner F.-O."/>
            <person name="Lupas A.N."/>
            <person name="Amann R."/>
            <person name="Klenk H.-P."/>
        </authorList>
    </citation>
    <scope>NUCLEOTIDE SEQUENCE [LARGE SCALE GENOMIC DNA]</scope>
    <source>
        <strain evidence="3">DSM 12343 / LSv54</strain>
    </source>
</reference>
<dbReference type="OrthoDB" id="5905862at2"/>
<accession>Q6AR95</accession>
<organism evidence="2 3">
    <name type="scientific">Desulfotalea psychrophila (strain LSv54 / DSM 12343)</name>
    <dbReference type="NCBI Taxonomy" id="177439"/>
    <lineage>
        <taxon>Bacteria</taxon>
        <taxon>Pseudomonadati</taxon>
        <taxon>Thermodesulfobacteriota</taxon>
        <taxon>Desulfobulbia</taxon>
        <taxon>Desulfobulbales</taxon>
        <taxon>Desulfocapsaceae</taxon>
        <taxon>Desulfotalea</taxon>
    </lineage>
</organism>
<gene>
    <name evidence="2" type="ordered locus">DP0400</name>
</gene>
<keyword evidence="3" id="KW-1185">Reference proteome</keyword>
<protein>
    <submittedName>
        <fullName evidence="2">Uncharacterized protein</fullName>
    </submittedName>
</protein>